<keyword evidence="1" id="KW-0732">Signal</keyword>
<feature type="chain" id="PRO_5045598566" description="Transmembrane protein" evidence="1">
    <location>
        <begin position="25"/>
        <end position="110"/>
    </location>
</feature>
<dbReference type="RefSeq" id="WP_284330250.1">
    <property type="nucleotide sequence ID" value="NZ_BSOA01000003.1"/>
</dbReference>
<proteinExistence type="predicted"/>
<accession>A0ABQ5X5F5</accession>
<gene>
    <name evidence="2" type="ORF">GCM10007898_03930</name>
</gene>
<reference evidence="3" key="1">
    <citation type="journal article" date="2019" name="Int. J. Syst. Evol. Microbiol.">
        <title>The Global Catalogue of Microorganisms (GCM) 10K type strain sequencing project: providing services to taxonomists for standard genome sequencing and annotation.</title>
        <authorList>
            <consortium name="The Broad Institute Genomics Platform"/>
            <consortium name="The Broad Institute Genome Sequencing Center for Infectious Disease"/>
            <person name="Wu L."/>
            <person name="Ma J."/>
        </authorList>
    </citation>
    <scope>NUCLEOTIDE SEQUENCE [LARGE SCALE GENOMIC DNA]</scope>
    <source>
        <strain evidence="3">NBRC 111981</strain>
    </source>
</reference>
<evidence type="ECO:0000256" key="1">
    <source>
        <dbReference type="SAM" id="SignalP"/>
    </source>
</evidence>
<evidence type="ECO:0000313" key="3">
    <source>
        <dbReference type="Proteomes" id="UP001156627"/>
    </source>
</evidence>
<dbReference type="EMBL" id="BSOA01000003">
    <property type="protein sequence ID" value="GLQ86827.1"/>
    <property type="molecule type" value="Genomic_DNA"/>
</dbReference>
<keyword evidence="3" id="KW-1185">Reference proteome</keyword>
<protein>
    <recommendedName>
        <fullName evidence="4">Transmembrane protein</fullName>
    </recommendedName>
</protein>
<comment type="caution">
    <text evidence="2">The sequence shown here is derived from an EMBL/GenBank/DDBJ whole genome shotgun (WGS) entry which is preliminary data.</text>
</comment>
<sequence length="110" mass="11324">MKLRKVSQLVAVAIVIALPMVSIAGTTVVHHWVAPGGSVTTVQHYGPYYGYRPGPCCYYGGAAAAGAAAGLIVGAAIASKPTVVYAPPPVVTYATPTIIYTTPPPIYRVP</sequence>
<dbReference type="Proteomes" id="UP001156627">
    <property type="component" value="Unassembled WGS sequence"/>
</dbReference>
<feature type="signal peptide" evidence="1">
    <location>
        <begin position="1"/>
        <end position="24"/>
    </location>
</feature>
<name>A0ABQ5X5F5_9GAMM</name>
<evidence type="ECO:0000313" key="2">
    <source>
        <dbReference type="EMBL" id="GLQ86827.1"/>
    </source>
</evidence>
<evidence type="ECO:0008006" key="4">
    <source>
        <dbReference type="Google" id="ProtNLM"/>
    </source>
</evidence>
<organism evidence="2 3">
    <name type="scientific">Dyella flagellata</name>
    <dbReference type="NCBI Taxonomy" id="1867833"/>
    <lineage>
        <taxon>Bacteria</taxon>
        <taxon>Pseudomonadati</taxon>
        <taxon>Pseudomonadota</taxon>
        <taxon>Gammaproteobacteria</taxon>
        <taxon>Lysobacterales</taxon>
        <taxon>Rhodanobacteraceae</taxon>
        <taxon>Dyella</taxon>
    </lineage>
</organism>